<feature type="region of interest" description="Disordered" evidence="4">
    <location>
        <begin position="115"/>
        <end position="164"/>
    </location>
</feature>
<dbReference type="AlphaFoldDB" id="A0ABD3M9R0"/>
<feature type="domain" description="Pyridine nucleotide-disulphide oxidoreductase N-terminal" evidence="5">
    <location>
        <begin position="331"/>
        <end position="392"/>
    </location>
</feature>
<dbReference type="PRINTS" id="PR00368">
    <property type="entry name" value="FADPNR"/>
</dbReference>
<accession>A0ABD3M9R0</accession>
<sequence length="544" mass="58953">MPCMSLVVDIWCTEFANLQISLIQWCWGEGQLRQFTQTIVGKSEFENVLLSKESLVQYYTVKDATKSVDDVEKVYKKCVEQVVKDDNPDKLCVGGVATNLVKSLKKKYGDGPTLEKRFAPEVVDSKSDDGDGGGGGSNNKQQQQQQRQKPTQSSGGGKSDQPNLHLATKEQLLAEIERRLDAERDAQVEEEEDEDEDDDAEFEHSWSASAFPERVTIIGGGPAGLSAAIYASRAGLKPVVVAPPMGGQLQGKGVDVENYPGLFNVTGPAVLSLMRQQAIEFGTTFEAETVIAIDATSRPFKVKTNTSIIETHAIIVATGAESNWLKCPRRHVLVVGGGDTAMEDALVLVRTSESVTVIHRRDTFRASKMLAQRVIEHPSITVRWNTVLVEVLVKVVSDDQVEQDDSQDVDLDAPVTKVVSGAILKDIYTGVESKIDADAVFVAIGIEHSTSKSGIFACGYVSDSIYRQAITSAGSGAAAALDAERWLSEEGLGNEEADFEAELLAELMADGAGGEGRRIDNEYNVYDDAGGRMTGMKESFTTDL</sequence>
<name>A0ABD3M9R0_9STRA</name>
<dbReference type="PANTHER" id="PTHR48105">
    <property type="entry name" value="THIOREDOXIN REDUCTASE 1-RELATED-RELATED"/>
    <property type="match status" value="1"/>
</dbReference>
<evidence type="ECO:0000313" key="7">
    <source>
        <dbReference type="EMBL" id="KAL3760759.1"/>
    </source>
</evidence>
<reference evidence="7 8" key="1">
    <citation type="submission" date="2024-10" db="EMBL/GenBank/DDBJ databases">
        <title>Updated reference genomes for cyclostephanoid diatoms.</title>
        <authorList>
            <person name="Roberts W.R."/>
            <person name="Alverson A.J."/>
        </authorList>
    </citation>
    <scope>NUCLEOTIDE SEQUENCE [LARGE SCALE GENOMIC DNA]</scope>
    <source>
        <strain evidence="7 8">AJA232-27</strain>
    </source>
</reference>
<evidence type="ECO:0000313" key="8">
    <source>
        <dbReference type="Proteomes" id="UP001530293"/>
    </source>
</evidence>
<dbReference type="InterPro" id="IPR036188">
    <property type="entry name" value="FAD/NAD-bd_sf"/>
</dbReference>
<evidence type="ECO:0000259" key="6">
    <source>
        <dbReference type="Pfam" id="PF07992"/>
    </source>
</evidence>
<evidence type="ECO:0008006" key="9">
    <source>
        <dbReference type="Google" id="ProtNLM"/>
    </source>
</evidence>
<keyword evidence="3" id="KW-0560">Oxidoreductase</keyword>
<dbReference type="Proteomes" id="UP001530293">
    <property type="component" value="Unassembled WGS sequence"/>
</dbReference>
<keyword evidence="2" id="KW-0285">Flavoprotein</keyword>
<comment type="similarity">
    <text evidence="1">Belongs to the class-II pyridine nucleotide-disulfide oxidoreductase family.</text>
</comment>
<dbReference type="GO" id="GO:0016491">
    <property type="term" value="F:oxidoreductase activity"/>
    <property type="evidence" value="ECO:0007669"/>
    <property type="project" value="UniProtKB-KW"/>
</dbReference>
<dbReference type="InterPro" id="IPR039648">
    <property type="entry name" value="DHPH_N"/>
</dbReference>
<keyword evidence="8" id="KW-1185">Reference proteome</keyword>
<dbReference type="EMBL" id="JALLBG020000172">
    <property type="protein sequence ID" value="KAL3760759.1"/>
    <property type="molecule type" value="Genomic_DNA"/>
</dbReference>
<dbReference type="SUPFAM" id="SSF51905">
    <property type="entry name" value="FAD/NAD(P)-binding domain"/>
    <property type="match status" value="1"/>
</dbReference>
<protein>
    <recommendedName>
        <fullName evidence="9">FAD/NAD(P)-binding domain-containing protein</fullName>
    </recommendedName>
</protein>
<evidence type="ECO:0000256" key="4">
    <source>
        <dbReference type="SAM" id="MobiDB-lite"/>
    </source>
</evidence>
<organism evidence="7 8">
    <name type="scientific">Discostella pseudostelligera</name>
    <dbReference type="NCBI Taxonomy" id="259834"/>
    <lineage>
        <taxon>Eukaryota</taxon>
        <taxon>Sar</taxon>
        <taxon>Stramenopiles</taxon>
        <taxon>Ochrophyta</taxon>
        <taxon>Bacillariophyta</taxon>
        <taxon>Coscinodiscophyceae</taxon>
        <taxon>Thalassiosirophycidae</taxon>
        <taxon>Stephanodiscales</taxon>
        <taxon>Stephanodiscaceae</taxon>
        <taxon>Discostella</taxon>
    </lineage>
</organism>
<dbReference type="PRINTS" id="PR00469">
    <property type="entry name" value="PNDRDTASEII"/>
</dbReference>
<feature type="compositionally biased region" description="Basic and acidic residues" evidence="4">
    <location>
        <begin position="115"/>
        <end position="129"/>
    </location>
</feature>
<dbReference type="InterPro" id="IPR050097">
    <property type="entry name" value="Ferredoxin-NADP_redctase_2"/>
</dbReference>
<comment type="caution">
    <text evidence="7">The sequence shown here is derived from an EMBL/GenBank/DDBJ whole genome shotgun (WGS) entry which is preliminary data.</text>
</comment>
<gene>
    <name evidence="7" type="ORF">ACHAWU_003667</name>
</gene>
<dbReference type="GO" id="GO:0097237">
    <property type="term" value="P:cellular response to toxic substance"/>
    <property type="evidence" value="ECO:0007669"/>
    <property type="project" value="UniProtKB-ARBA"/>
</dbReference>
<evidence type="ECO:0000259" key="5">
    <source>
        <dbReference type="Pfam" id="PF00070"/>
    </source>
</evidence>
<dbReference type="Pfam" id="PF07992">
    <property type="entry name" value="Pyr_redox_2"/>
    <property type="match status" value="1"/>
</dbReference>
<feature type="compositionally biased region" description="Acidic residues" evidence="4">
    <location>
        <begin position="188"/>
        <end position="201"/>
    </location>
</feature>
<dbReference type="Pfam" id="PF00070">
    <property type="entry name" value="Pyr_redox"/>
    <property type="match status" value="1"/>
</dbReference>
<dbReference type="InterPro" id="IPR023753">
    <property type="entry name" value="FAD/NAD-binding_dom"/>
</dbReference>
<evidence type="ECO:0000256" key="2">
    <source>
        <dbReference type="ARBA" id="ARBA00022630"/>
    </source>
</evidence>
<feature type="domain" description="FAD/NAD(P)-binding" evidence="6">
    <location>
        <begin position="214"/>
        <end position="328"/>
    </location>
</feature>
<evidence type="ECO:0000256" key="3">
    <source>
        <dbReference type="ARBA" id="ARBA00023002"/>
    </source>
</evidence>
<evidence type="ECO:0000256" key="1">
    <source>
        <dbReference type="ARBA" id="ARBA00009333"/>
    </source>
</evidence>
<dbReference type="Gene3D" id="3.50.50.60">
    <property type="entry name" value="FAD/NAD(P)-binding domain"/>
    <property type="match status" value="3"/>
</dbReference>
<proteinExistence type="inferred from homology"/>
<feature type="region of interest" description="Disordered" evidence="4">
    <location>
        <begin position="183"/>
        <end position="204"/>
    </location>
</feature>